<reference evidence="1" key="1">
    <citation type="submission" date="2020-05" db="EMBL/GenBank/DDBJ databases">
        <title>Large-scale comparative analyses of tick genomes elucidate their genetic diversity and vector capacities.</title>
        <authorList>
            <person name="Jia N."/>
            <person name="Wang J."/>
            <person name="Shi W."/>
            <person name="Du L."/>
            <person name="Sun Y."/>
            <person name="Zhan W."/>
            <person name="Jiang J."/>
            <person name="Wang Q."/>
            <person name="Zhang B."/>
            <person name="Ji P."/>
            <person name="Sakyi L.B."/>
            <person name="Cui X."/>
            <person name="Yuan T."/>
            <person name="Jiang B."/>
            <person name="Yang W."/>
            <person name="Lam T.T.-Y."/>
            <person name="Chang Q."/>
            <person name="Ding S."/>
            <person name="Wang X."/>
            <person name="Zhu J."/>
            <person name="Ruan X."/>
            <person name="Zhao L."/>
            <person name="Wei J."/>
            <person name="Que T."/>
            <person name="Du C."/>
            <person name="Cheng J."/>
            <person name="Dai P."/>
            <person name="Han X."/>
            <person name="Huang E."/>
            <person name="Gao Y."/>
            <person name="Liu J."/>
            <person name="Shao H."/>
            <person name="Ye R."/>
            <person name="Li L."/>
            <person name="Wei W."/>
            <person name="Wang X."/>
            <person name="Wang C."/>
            <person name="Yang T."/>
            <person name="Huo Q."/>
            <person name="Li W."/>
            <person name="Guo W."/>
            <person name="Chen H."/>
            <person name="Zhou L."/>
            <person name="Ni X."/>
            <person name="Tian J."/>
            <person name="Zhou Y."/>
            <person name="Sheng Y."/>
            <person name="Liu T."/>
            <person name="Pan Y."/>
            <person name="Xia L."/>
            <person name="Li J."/>
            <person name="Zhao F."/>
            <person name="Cao W."/>
        </authorList>
    </citation>
    <scope>NUCLEOTIDE SEQUENCE</scope>
    <source>
        <strain evidence="1">Dsil-2018</strain>
    </source>
</reference>
<organism evidence="1 2">
    <name type="scientific">Dermacentor silvarum</name>
    <name type="common">Tick</name>
    <dbReference type="NCBI Taxonomy" id="543639"/>
    <lineage>
        <taxon>Eukaryota</taxon>
        <taxon>Metazoa</taxon>
        <taxon>Ecdysozoa</taxon>
        <taxon>Arthropoda</taxon>
        <taxon>Chelicerata</taxon>
        <taxon>Arachnida</taxon>
        <taxon>Acari</taxon>
        <taxon>Parasitiformes</taxon>
        <taxon>Ixodida</taxon>
        <taxon>Ixodoidea</taxon>
        <taxon>Ixodidae</taxon>
        <taxon>Rhipicephalinae</taxon>
        <taxon>Dermacentor</taxon>
    </lineage>
</organism>
<keyword evidence="2" id="KW-1185">Reference proteome</keyword>
<gene>
    <name evidence="1" type="ORF">HPB49_009181</name>
</gene>
<dbReference type="EMBL" id="CM023476">
    <property type="protein sequence ID" value="KAH7941004.1"/>
    <property type="molecule type" value="Genomic_DNA"/>
</dbReference>
<protein>
    <submittedName>
        <fullName evidence="1">Uncharacterized protein</fullName>
    </submittedName>
</protein>
<name>A0ACB8CE45_DERSI</name>
<comment type="caution">
    <text evidence="1">The sequence shown here is derived from an EMBL/GenBank/DDBJ whole genome shotgun (WGS) entry which is preliminary data.</text>
</comment>
<sequence>MSQGQRTPRSTNVAPSASTNRRTLFVGSALAVASLAVVITITVISVYLGELQRRSGEPSDVGGHSFCCQNEVAKIARYVNTSLDPCQDFFSYVCSNAITYKHSEDTNVVAMLQRALITGMMPKGVPMRQAGHFLKAYYKTCVQTISNRHSFATAFVTALQRNEADLLREVDSRKAMMFIMVSGLKYGLGSCITFSYQLGAKLRLDIDAICHQADSILDYLNATVEALRKNADAVPTTEETLHTASLLCNQFQKFTPPVAMYEPKQARNNFSRDVWNVVDLEAGLNAHGFKLHDVKVIEVRKLRNIRVLYDFFTQDGLAGLKAAYLLWHTGVSCQKQFNTEGSGYSPGSFRACERSLFKMKELWDLFKAEVLTSPDKDIVAEEIFAAVKNAMYEQLRTSPIIEADDFDTLGSFFKNFTLQTPMSAAYASIPVPKATPDFAENLLRGRAYSLTITSARVLSTQATSTVWHHGTLAINYRYILLSPLWYNFIFTGSTSFQLLNMAGLGQRLAEILWVLTFYAIPWEPRTSLNTKNFRQCFSGIYYKKFPHYKDTRSVFLSALGLSTVVKALNLSEWHTVRPAWSLWRLSHAQFFYIFNSYHRCPKISSPEKALTINIPVMYVEDFATAFKCSSNLPMTTAHRCQL</sequence>
<proteinExistence type="predicted"/>
<accession>A0ACB8CE45</accession>
<evidence type="ECO:0000313" key="2">
    <source>
        <dbReference type="Proteomes" id="UP000821865"/>
    </source>
</evidence>
<dbReference type="Proteomes" id="UP000821865">
    <property type="component" value="Chromosome 7"/>
</dbReference>
<evidence type="ECO:0000313" key="1">
    <source>
        <dbReference type="EMBL" id="KAH7941004.1"/>
    </source>
</evidence>